<sequence length="376" mass="43337">MYQHSVLAIVCQYSLGTINFESILQPLFCQLCRIDCDGKKQNRVAALTTIRPLDNKQAVKETNEGVQIWHPHWLGNVDDEVNARFIREVAECAFNNEKSQREQTKMNSIPNTSFTLPIILECAKTYFRSMHKRVKELHSDQGTRKFEARLEHSWHPHVKKDSQKCWQSSLAQEWVVNAKEKGGSELSANKVLKRPLLIDTDLGSDIITCNENEVSEDTLQRRKDALIGQSANKVVGHAWRSVNYVAFLCWLSLCAMKLQQDTPDEPNQGSMDQGPPRKRCRITKKIHKRVFDITPKHMNRGPPLSKTTIFKPMVDERWYKENVDMPVIEGIDWLKGFYLHLNEGDLFEADAIYLKELDEYLKTEISGQSSDEEFAD</sequence>
<dbReference type="HOGENOM" id="CLU_035526_0_0_1"/>
<dbReference type="EMBL" id="KN832108">
    <property type="protein sequence ID" value="KIN94205.1"/>
    <property type="molecule type" value="Genomic_DNA"/>
</dbReference>
<dbReference type="InParanoid" id="A0A0C3NEM0"/>
<protein>
    <submittedName>
        <fullName evidence="1">Uncharacterized protein</fullName>
    </submittedName>
</protein>
<accession>A0A0C3NEM0</accession>
<dbReference type="OrthoDB" id="2639558at2759"/>
<dbReference type="Proteomes" id="UP000054217">
    <property type="component" value="Unassembled WGS sequence"/>
</dbReference>
<organism evidence="1 2">
    <name type="scientific">Pisolithus tinctorius Marx 270</name>
    <dbReference type="NCBI Taxonomy" id="870435"/>
    <lineage>
        <taxon>Eukaryota</taxon>
        <taxon>Fungi</taxon>
        <taxon>Dikarya</taxon>
        <taxon>Basidiomycota</taxon>
        <taxon>Agaricomycotina</taxon>
        <taxon>Agaricomycetes</taxon>
        <taxon>Agaricomycetidae</taxon>
        <taxon>Boletales</taxon>
        <taxon>Sclerodermatineae</taxon>
        <taxon>Pisolithaceae</taxon>
        <taxon>Pisolithus</taxon>
    </lineage>
</organism>
<reference evidence="1 2" key="1">
    <citation type="submission" date="2014-04" db="EMBL/GenBank/DDBJ databases">
        <authorList>
            <consortium name="DOE Joint Genome Institute"/>
            <person name="Kuo A."/>
            <person name="Kohler A."/>
            <person name="Costa M.D."/>
            <person name="Nagy L.G."/>
            <person name="Floudas D."/>
            <person name="Copeland A."/>
            <person name="Barry K.W."/>
            <person name="Cichocki N."/>
            <person name="Veneault-Fourrey C."/>
            <person name="LaButti K."/>
            <person name="Lindquist E.A."/>
            <person name="Lipzen A."/>
            <person name="Lundell T."/>
            <person name="Morin E."/>
            <person name="Murat C."/>
            <person name="Sun H."/>
            <person name="Tunlid A."/>
            <person name="Henrissat B."/>
            <person name="Grigoriev I.V."/>
            <person name="Hibbett D.S."/>
            <person name="Martin F."/>
            <person name="Nordberg H.P."/>
            <person name="Cantor M.N."/>
            <person name="Hua S.X."/>
        </authorList>
    </citation>
    <scope>NUCLEOTIDE SEQUENCE [LARGE SCALE GENOMIC DNA]</scope>
    <source>
        <strain evidence="1 2">Marx 270</strain>
    </source>
</reference>
<gene>
    <name evidence="1" type="ORF">M404DRAFT_168882</name>
</gene>
<dbReference type="AlphaFoldDB" id="A0A0C3NEM0"/>
<keyword evidence="2" id="KW-1185">Reference proteome</keyword>
<proteinExistence type="predicted"/>
<evidence type="ECO:0000313" key="2">
    <source>
        <dbReference type="Proteomes" id="UP000054217"/>
    </source>
</evidence>
<name>A0A0C3NEM0_PISTI</name>
<evidence type="ECO:0000313" key="1">
    <source>
        <dbReference type="EMBL" id="KIN94205.1"/>
    </source>
</evidence>
<reference evidence="2" key="2">
    <citation type="submission" date="2015-01" db="EMBL/GenBank/DDBJ databases">
        <title>Evolutionary Origins and Diversification of the Mycorrhizal Mutualists.</title>
        <authorList>
            <consortium name="DOE Joint Genome Institute"/>
            <consortium name="Mycorrhizal Genomics Consortium"/>
            <person name="Kohler A."/>
            <person name="Kuo A."/>
            <person name="Nagy L.G."/>
            <person name="Floudas D."/>
            <person name="Copeland A."/>
            <person name="Barry K.W."/>
            <person name="Cichocki N."/>
            <person name="Veneault-Fourrey C."/>
            <person name="LaButti K."/>
            <person name="Lindquist E.A."/>
            <person name="Lipzen A."/>
            <person name="Lundell T."/>
            <person name="Morin E."/>
            <person name="Murat C."/>
            <person name="Riley R."/>
            <person name="Ohm R."/>
            <person name="Sun H."/>
            <person name="Tunlid A."/>
            <person name="Henrissat B."/>
            <person name="Grigoriev I.V."/>
            <person name="Hibbett D.S."/>
            <person name="Martin F."/>
        </authorList>
    </citation>
    <scope>NUCLEOTIDE SEQUENCE [LARGE SCALE GENOMIC DNA]</scope>
    <source>
        <strain evidence="2">Marx 270</strain>
    </source>
</reference>